<evidence type="ECO:0000256" key="5">
    <source>
        <dbReference type="ARBA" id="ARBA00022777"/>
    </source>
</evidence>
<protein>
    <submittedName>
        <fullName evidence="9">PTS system trehalose-specific IIBC component</fullName>
    </submittedName>
</protein>
<evidence type="ECO:0000256" key="7">
    <source>
        <dbReference type="SAM" id="Phobius"/>
    </source>
</evidence>
<dbReference type="GO" id="GO:0015771">
    <property type="term" value="P:trehalose transport"/>
    <property type="evidence" value="ECO:0007669"/>
    <property type="project" value="TreeGrafter"/>
</dbReference>
<dbReference type="GO" id="GO:0005886">
    <property type="term" value="C:plasma membrane"/>
    <property type="evidence" value="ECO:0007669"/>
    <property type="project" value="TreeGrafter"/>
</dbReference>
<dbReference type="GO" id="GO:0090589">
    <property type="term" value="F:protein-phosphocysteine-trehalose phosphotransferase system transporter activity"/>
    <property type="evidence" value="ECO:0007669"/>
    <property type="project" value="TreeGrafter"/>
</dbReference>
<name>A0A0K1P6C1_9MOLU</name>
<dbReference type="InterPro" id="IPR050558">
    <property type="entry name" value="PTS_Sugar-Specific_Components"/>
</dbReference>
<feature type="transmembrane region" description="Helical" evidence="7">
    <location>
        <begin position="156"/>
        <end position="181"/>
    </location>
</feature>
<dbReference type="RefSeq" id="WP_075048442.1">
    <property type="nucleotide sequence ID" value="NZ_CP012328.1"/>
</dbReference>
<dbReference type="PANTHER" id="PTHR30175">
    <property type="entry name" value="PHOSPHOTRANSFERASE SYSTEM TRANSPORT PROTEIN"/>
    <property type="match status" value="1"/>
</dbReference>
<keyword evidence="5" id="KW-0418">Kinase</keyword>
<dbReference type="InterPro" id="IPR036878">
    <property type="entry name" value="Glu_permease_IIB"/>
</dbReference>
<feature type="transmembrane region" description="Helical" evidence="7">
    <location>
        <begin position="276"/>
        <end position="297"/>
    </location>
</feature>
<feature type="transmembrane region" description="Helical" evidence="7">
    <location>
        <begin position="450"/>
        <end position="471"/>
    </location>
</feature>
<keyword evidence="3" id="KW-0808">Transferase</keyword>
<proteinExistence type="predicted"/>
<dbReference type="STRING" id="216946.STURO_v1c06090"/>
<organism evidence="9 10">
    <name type="scientific">Spiroplasma turonicum</name>
    <dbReference type="NCBI Taxonomy" id="216946"/>
    <lineage>
        <taxon>Bacteria</taxon>
        <taxon>Bacillati</taxon>
        <taxon>Mycoplasmatota</taxon>
        <taxon>Mollicutes</taxon>
        <taxon>Entomoplasmatales</taxon>
        <taxon>Spiroplasmataceae</taxon>
        <taxon>Spiroplasma</taxon>
    </lineage>
</organism>
<accession>A0A0K1P6C1</accession>
<dbReference type="Proteomes" id="UP000067243">
    <property type="component" value="Chromosome"/>
</dbReference>
<sequence length="533" mass="58764">MKLFIKKKEVDPELKKLIQLLGNVDNIENVNHCSTRMRITLKNTESINITDIENLDLINGVILKDKLLQFAVKKSTEEFNKEFLVELGVNIKRLTNLFDVKLNIKKSFFKWLTDGIGVLFTPLFPYAISLALVATIGNIINNIEVNGLKIKDLGKFAYTLGSMFESFQNALVLTFSILIPWTIFKMMKGSQSLGISLGVVLCAKDLASTNMFMQGDGKLFDWGLSSSEGFKWSFSDYASGYPWKISFEGQILTLVLIGFMAVYIERLAKKIKSGVVRELLGIPMVLIIPFFVGLLLIAPIGMLITYGMNLAITWATITNPIAKYIFNPIIGLLLPWMVVTGFIHIFNVVGLQQFITYGAMSVAPMCTQLNIAVATSTMVIALLHKKNKELQKVATPSYLIAYIGGSTEAALFGVSLRFLFPVLATSIGTAVGCTIITASGTLTTMGPVSLLVFLCVIQDAGSIPGLGINTWAGTGFLWMAVALASTIASTFLLTVLFSRIGYFKRMTKDIIDRDFAPLEGENNIDKKIKKIKE</sequence>
<dbReference type="OrthoDB" id="9769191at2"/>
<dbReference type="EMBL" id="CP012328">
    <property type="protein sequence ID" value="AKU79856.1"/>
    <property type="molecule type" value="Genomic_DNA"/>
</dbReference>
<feature type="transmembrane region" description="Helical" evidence="7">
    <location>
        <begin position="329"/>
        <end position="350"/>
    </location>
</feature>
<evidence type="ECO:0000313" key="9">
    <source>
        <dbReference type="EMBL" id="AKU79856.1"/>
    </source>
</evidence>
<evidence type="ECO:0000256" key="1">
    <source>
        <dbReference type="ARBA" id="ARBA00022448"/>
    </source>
</evidence>
<keyword evidence="7" id="KW-0472">Membrane</keyword>
<feature type="transmembrane region" description="Helical" evidence="7">
    <location>
        <begin position="111"/>
        <end position="136"/>
    </location>
</feature>
<keyword evidence="2" id="KW-0762">Sugar transport</keyword>
<dbReference type="PROSITE" id="PS01035">
    <property type="entry name" value="PTS_EIIB_TYPE_1_CYS"/>
    <property type="match status" value="1"/>
</dbReference>
<gene>
    <name evidence="9" type="primary">treB</name>
    <name evidence="9" type="ORF">STURON_00610</name>
</gene>
<keyword evidence="10" id="KW-1185">Reference proteome</keyword>
<evidence type="ECO:0000259" key="8">
    <source>
        <dbReference type="PROSITE" id="PS51098"/>
    </source>
</evidence>
<reference evidence="9 10" key="1">
    <citation type="journal article" date="2015" name="Genome Announc.">
        <title>Complete Genome Sequence of Spiroplasma turonicum Strain Tab4cT, a Parasite of a Horse Fly, Haematopota sp. (Diptera: Tabanidae).</title>
        <authorList>
            <person name="Davis R.E."/>
            <person name="Shao J."/>
            <person name="Zhao Y."/>
            <person name="Gasparich G.E."/>
            <person name="Gaynor B.J."/>
            <person name="Donofrio N."/>
        </authorList>
    </citation>
    <scope>NUCLEOTIDE SEQUENCE [LARGE SCALE GENOMIC DNA]</scope>
    <source>
        <strain evidence="9 10">Tab4c</strain>
    </source>
</reference>
<feature type="transmembrane region" description="Helical" evidence="7">
    <location>
        <begin position="362"/>
        <end position="383"/>
    </location>
</feature>
<feature type="active site" description="Phosphocysteine intermediate; for EIIB activity" evidence="6">
    <location>
        <position position="33"/>
    </location>
</feature>
<dbReference type="InterPro" id="IPR001996">
    <property type="entry name" value="PTS_IIB_1"/>
</dbReference>
<dbReference type="InterPro" id="IPR018113">
    <property type="entry name" value="PTrfase_EIIB_Cys"/>
</dbReference>
<evidence type="ECO:0000256" key="2">
    <source>
        <dbReference type="ARBA" id="ARBA00022597"/>
    </source>
</evidence>
<dbReference type="GO" id="GO:0008982">
    <property type="term" value="F:protein-N(PI)-phosphohistidine-sugar phosphotransferase activity"/>
    <property type="evidence" value="ECO:0007669"/>
    <property type="project" value="InterPro"/>
</dbReference>
<evidence type="ECO:0000313" key="10">
    <source>
        <dbReference type="Proteomes" id="UP000067243"/>
    </source>
</evidence>
<dbReference type="GO" id="GO:0016301">
    <property type="term" value="F:kinase activity"/>
    <property type="evidence" value="ECO:0007669"/>
    <property type="project" value="UniProtKB-KW"/>
</dbReference>
<dbReference type="GO" id="GO:0009401">
    <property type="term" value="P:phosphoenolpyruvate-dependent sugar phosphotransferase system"/>
    <property type="evidence" value="ECO:0007669"/>
    <property type="project" value="UniProtKB-KW"/>
</dbReference>
<dbReference type="PROSITE" id="PS51098">
    <property type="entry name" value="PTS_EIIB_TYPE_1"/>
    <property type="match status" value="1"/>
</dbReference>
<feature type="transmembrane region" description="Helical" evidence="7">
    <location>
        <begin position="418"/>
        <end position="438"/>
    </location>
</feature>
<evidence type="ECO:0000256" key="6">
    <source>
        <dbReference type="PROSITE-ProRule" id="PRU00421"/>
    </source>
</evidence>
<dbReference type="Gene3D" id="3.30.1360.60">
    <property type="entry name" value="Glucose permease domain IIB"/>
    <property type="match status" value="1"/>
</dbReference>
<dbReference type="KEGG" id="stur:STURON_00610"/>
<feature type="transmembrane region" description="Helical" evidence="7">
    <location>
        <begin position="395"/>
        <end position="412"/>
    </location>
</feature>
<feature type="transmembrane region" description="Helical" evidence="7">
    <location>
        <begin position="245"/>
        <end position="264"/>
    </location>
</feature>
<keyword evidence="7" id="KW-1133">Transmembrane helix</keyword>
<feature type="domain" description="PTS EIIB type-1" evidence="8">
    <location>
        <begin position="11"/>
        <end position="93"/>
    </location>
</feature>
<dbReference type="AlphaFoldDB" id="A0A0K1P6C1"/>
<keyword evidence="4" id="KW-0598">Phosphotransferase system</keyword>
<dbReference type="PANTHER" id="PTHR30175:SF1">
    <property type="entry name" value="PTS SYSTEM ARBUTIN-, CELLOBIOSE-, AND SALICIN-SPECIFIC EIIBC COMPONENT-RELATED"/>
    <property type="match status" value="1"/>
</dbReference>
<keyword evidence="1" id="KW-0813">Transport</keyword>
<dbReference type="Pfam" id="PF00367">
    <property type="entry name" value="PTS_EIIB"/>
    <property type="match status" value="1"/>
</dbReference>
<evidence type="ECO:0000256" key="3">
    <source>
        <dbReference type="ARBA" id="ARBA00022679"/>
    </source>
</evidence>
<evidence type="ECO:0000256" key="4">
    <source>
        <dbReference type="ARBA" id="ARBA00022683"/>
    </source>
</evidence>
<dbReference type="SUPFAM" id="SSF55604">
    <property type="entry name" value="Glucose permease domain IIB"/>
    <property type="match status" value="1"/>
</dbReference>
<dbReference type="PATRIC" id="fig|216946.3.peg.620"/>
<keyword evidence="7" id="KW-0812">Transmembrane</keyword>
<feature type="transmembrane region" description="Helical" evidence="7">
    <location>
        <begin position="477"/>
        <end position="498"/>
    </location>
</feature>